<evidence type="ECO:0000256" key="7">
    <source>
        <dbReference type="ARBA" id="ARBA00023180"/>
    </source>
</evidence>
<dbReference type="GO" id="GO:0098552">
    <property type="term" value="C:side of membrane"/>
    <property type="evidence" value="ECO:0007669"/>
    <property type="project" value="UniProtKB-KW"/>
</dbReference>
<keyword evidence="4" id="KW-0336">GPI-anchor</keyword>
<evidence type="ECO:0000256" key="5">
    <source>
        <dbReference type="ARBA" id="ARBA00022729"/>
    </source>
</evidence>
<dbReference type="EMBL" id="KX701721">
    <property type="protein sequence ID" value="APD75677.1"/>
    <property type="molecule type" value="Genomic_DNA"/>
</dbReference>
<keyword evidence="3" id="KW-1003">Cell membrane</keyword>
<name>A0A1J0RCK6_9TRYP</name>
<dbReference type="VEuPathDB" id="TriTrypDB:Tb427_000231100"/>
<organism evidence="11">
    <name type="scientific">Trypanosoma brucei</name>
    <dbReference type="NCBI Taxonomy" id="5691"/>
    <lineage>
        <taxon>Eukaryota</taxon>
        <taxon>Discoba</taxon>
        <taxon>Euglenozoa</taxon>
        <taxon>Kinetoplastea</taxon>
        <taxon>Metakinetoplastina</taxon>
        <taxon>Trypanosomatida</taxon>
        <taxon>Trypanosomatidae</taxon>
        <taxon>Trypanosoma</taxon>
    </lineage>
</organism>
<feature type="chain" id="PRO_5013062930" evidence="9">
    <location>
        <begin position="23"/>
        <end position="272"/>
    </location>
</feature>
<comment type="function">
    <text evidence="1">VSG forms a coat on the surface of the parasite. The trypanosome evades the immune response of the host by expressing a series of antigenically distinct VSGs from an estimated 1000 VSG genes.</text>
</comment>
<feature type="domain" description="Trypanosome variant surface glycoprotein B-type N-terminal" evidence="10">
    <location>
        <begin position="12"/>
        <end position="267"/>
    </location>
</feature>
<sequence length="272" mass="29546">MYTNYNLLLLRALMTVTKQTTATAGDALAEFLALCDAWMVASKGQIEPFKSPAEDANYPEILYYNTSITDDQWKALLDTPEPEGKWDKIKDTLKPAENSLYWKDRWETWRQHRKHTKETGSGKWLENNPLKQKGPLVAHSRHAIKKIAEAASRLAAELSAEPADDGGSLIKQINAALTTAMCGAGADFKYNPTTATCKKVGEMSGKATKCAKAQNGLALGHDIVFICADNTDDACGLTNSHNAALGTGLGSKNDRITDTAAICPNKAEVTDL</sequence>
<evidence type="ECO:0000313" key="11">
    <source>
        <dbReference type="EMBL" id="APD75677.1"/>
    </source>
</evidence>
<evidence type="ECO:0000256" key="6">
    <source>
        <dbReference type="ARBA" id="ARBA00023136"/>
    </source>
</evidence>
<feature type="signal peptide" evidence="9">
    <location>
        <begin position="1"/>
        <end position="22"/>
    </location>
</feature>
<reference evidence="11" key="1">
    <citation type="submission" date="2016-08" db="EMBL/GenBank/DDBJ databases">
        <title>VSG repertoire of Trypanosoma brucei EATRO 1125.</title>
        <authorList>
            <person name="Cross G.A."/>
        </authorList>
    </citation>
    <scope>NUCLEOTIDE SEQUENCE</scope>
    <source>
        <strain evidence="11">EATRO 1125</strain>
    </source>
</reference>
<dbReference type="GO" id="GO:0005886">
    <property type="term" value="C:plasma membrane"/>
    <property type="evidence" value="ECO:0007669"/>
    <property type="project" value="UniProtKB-SubCell"/>
</dbReference>
<comment type="subcellular location">
    <subcellularLocation>
        <location evidence="2">Cell membrane</location>
        <topology evidence="2">Lipid-anchor</topology>
        <topology evidence="2">GPI-anchor</topology>
    </subcellularLocation>
</comment>
<proteinExistence type="predicted"/>
<evidence type="ECO:0000256" key="1">
    <source>
        <dbReference type="ARBA" id="ARBA00002523"/>
    </source>
</evidence>
<dbReference type="InterPro" id="IPR025932">
    <property type="entry name" value="Trypano_VSG_B_N_dom"/>
</dbReference>
<evidence type="ECO:0000256" key="9">
    <source>
        <dbReference type="SAM" id="SignalP"/>
    </source>
</evidence>
<keyword evidence="5 9" id="KW-0732">Signal</keyword>
<protein>
    <submittedName>
        <fullName evidence="11">Variant surface glycoprotein 1125.5627</fullName>
    </submittedName>
</protein>
<dbReference type="Pfam" id="PF13206">
    <property type="entry name" value="VSG_B"/>
    <property type="match status" value="1"/>
</dbReference>
<evidence type="ECO:0000256" key="2">
    <source>
        <dbReference type="ARBA" id="ARBA00004609"/>
    </source>
</evidence>
<evidence type="ECO:0000259" key="10">
    <source>
        <dbReference type="Pfam" id="PF13206"/>
    </source>
</evidence>
<keyword evidence="8" id="KW-0449">Lipoprotein</keyword>
<evidence type="ECO:0000256" key="4">
    <source>
        <dbReference type="ARBA" id="ARBA00022622"/>
    </source>
</evidence>
<keyword evidence="6" id="KW-0472">Membrane</keyword>
<dbReference type="AlphaFoldDB" id="A0A1J0RCK6"/>
<evidence type="ECO:0000256" key="8">
    <source>
        <dbReference type="ARBA" id="ARBA00023288"/>
    </source>
</evidence>
<evidence type="ECO:0000256" key="3">
    <source>
        <dbReference type="ARBA" id="ARBA00022475"/>
    </source>
</evidence>
<keyword evidence="7" id="KW-0325">Glycoprotein</keyword>
<accession>A0A1J0RCK6</accession>